<evidence type="ECO:0000313" key="6">
    <source>
        <dbReference type="Proteomes" id="UP001634394"/>
    </source>
</evidence>
<dbReference type="PANTHER" id="PTHR19368:SF15">
    <property type="entry name" value="XLR_SYCP3_FAM9 DOMAIN-CONTAINING PROTEIN"/>
    <property type="match status" value="1"/>
</dbReference>
<feature type="non-terminal residue" evidence="5">
    <location>
        <position position="235"/>
    </location>
</feature>
<dbReference type="EMBL" id="JBJQND010000008">
    <property type="protein sequence ID" value="KAL3869400.1"/>
    <property type="molecule type" value="Genomic_DNA"/>
</dbReference>
<accession>A0ABD3W792</accession>
<feature type="compositionally biased region" description="Polar residues" evidence="3">
    <location>
        <begin position="13"/>
        <end position="22"/>
    </location>
</feature>
<dbReference type="Pfam" id="PF04803">
    <property type="entry name" value="Cor1"/>
    <property type="match status" value="1"/>
</dbReference>
<feature type="domain" description="XLR/SYCP3/FAM9" evidence="4">
    <location>
        <begin position="102"/>
        <end position="230"/>
    </location>
</feature>
<evidence type="ECO:0000256" key="3">
    <source>
        <dbReference type="SAM" id="MobiDB-lite"/>
    </source>
</evidence>
<feature type="coiled-coil region" evidence="2">
    <location>
        <begin position="142"/>
        <end position="172"/>
    </location>
</feature>
<dbReference type="PANTHER" id="PTHR19368">
    <property type="entry name" value="XLR/SCP3/FAM9"/>
    <property type="match status" value="1"/>
</dbReference>
<comment type="caution">
    <text evidence="5">The sequence shown here is derived from an EMBL/GenBank/DDBJ whole genome shotgun (WGS) entry which is preliminary data.</text>
</comment>
<dbReference type="Proteomes" id="UP001634394">
    <property type="component" value="Unassembled WGS sequence"/>
</dbReference>
<name>A0ABD3W792_SINWO</name>
<organism evidence="5 6">
    <name type="scientific">Sinanodonta woodiana</name>
    <name type="common">Chinese pond mussel</name>
    <name type="synonym">Anodonta woodiana</name>
    <dbReference type="NCBI Taxonomy" id="1069815"/>
    <lineage>
        <taxon>Eukaryota</taxon>
        <taxon>Metazoa</taxon>
        <taxon>Spiralia</taxon>
        <taxon>Lophotrochozoa</taxon>
        <taxon>Mollusca</taxon>
        <taxon>Bivalvia</taxon>
        <taxon>Autobranchia</taxon>
        <taxon>Heteroconchia</taxon>
        <taxon>Palaeoheterodonta</taxon>
        <taxon>Unionida</taxon>
        <taxon>Unionoidea</taxon>
        <taxon>Unionidae</taxon>
        <taxon>Unioninae</taxon>
        <taxon>Sinanodonta</taxon>
    </lineage>
</organism>
<sequence length="235" mass="27711">DLNFVYGIEDDSTPSASSQESCISKKEKETSHFVPRKLFKNFLPEADRNIQVELLSQRDREETLTCTTEDEQLDLEVMCEAKVTGVSKLMQAFGADFQKHFALKHQRLEMLGREALGSVQNKLSQSWKDQRQNRNHFHHLFKERLAKELGLLEQDINEIQEVESKINDFFKQQTMMLRKNCLSQKQRLDNMKELQSTLKDWLQRAEKECDIKKSNNIEFLRNEMKNLQKKILIET</sequence>
<keyword evidence="6" id="KW-1185">Reference proteome</keyword>
<comment type="similarity">
    <text evidence="1">Belongs to the XLR/SYCP3 family.</text>
</comment>
<feature type="region of interest" description="Disordered" evidence="3">
    <location>
        <begin position="8"/>
        <end position="28"/>
    </location>
</feature>
<protein>
    <recommendedName>
        <fullName evidence="4">XLR/SYCP3/FAM9 domain-containing protein</fullName>
    </recommendedName>
</protein>
<dbReference type="InterPro" id="IPR051443">
    <property type="entry name" value="XLR/SYCP3"/>
</dbReference>
<evidence type="ECO:0000256" key="2">
    <source>
        <dbReference type="SAM" id="Coils"/>
    </source>
</evidence>
<evidence type="ECO:0000313" key="5">
    <source>
        <dbReference type="EMBL" id="KAL3869400.1"/>
    </source>
</evidence>
<feature type="non-terminal residue" evidence="5">
    <location>
        <position position="1"/>
    </location>
</feature>
<keyword evidence="2" id="KW-0175">Coiled coil</keyword>
<evidence type="ECO:0000259" key="4">
    <source>
        <dbReference type="Pfam" id="PF04803"/>
    </source>
</evidence>
<reference evidence="5 6" key="1">
    <citation type="submission" date="2024-11" db="EMBL/GenBank/DDBJ databases">
        <title>Chromosome-level genome assembly of the freshwater bivalve Anodonta woodiana.</title>
        <authorList>
            <person name="Chen X."/>
        </authorList>
    </citation>
    <scope>NUCLEOTIDE SEQUENCE [LARGE SCALE GENOMIC DNA]</scope>
    <source>
        <strain evidence="5">MN2024</strain>
        <tissue evidence="5">Gills</tissue>
    </source>
</reference>
<dbReference type="AlphaFoldDB" id="A0ABD3W792"/>
<dbReference type="InterPro" id="IPR006888">
    <property type="entry name" value="XLR/SYCP3/FAM9_dom"/>
</dbReference>
<evidence type="ECO:0000256" key="1">
    <source>
        <dbReference type="ARBA" id="ARBA00010283"/>
    </source>
</evidence>
<proteinExistence type="inferred from homology"/>
<gene>
    <name evidence="5" type="ORF">ACJMK2_042085</name>
</gene>